<evidence type="ECO:0000256" key="2">
    <source>
        <dbReference type="ARBA" id="ARBA00022801"/>
    </source>
</evidence>
<dbReference type="Pfam" id="PF00266">
    <property type="entry name" value="Aminotran_5"/>
    <property type="match status" value="1"/>
</dbReference>
<dbReference type="GO" id="GO:0005737">
    <property type="term" value="C:cytoplasm"/>
    <property type="evidence" value="ECO:0007669"/>
    <property type="project" value="UniProtKB-SubCell"/>
</dbReference>
<comment type="pathway">
    <text evidence="4 5">Cofactor biosynthesis; NAD(+) biosynthesis; quinolinate from L-kynurenine: step 2/3.</text>
</comment>
<evidence type="ECO:0000256" key="3">
    <source>
        <dbReference type="ARBA" id="ARBA00022898"/>
    </source>
</evidence>
<keyword evidence="4 5" id="KW-0963">Cytoplasm</keyword>
<dbReference type="InterPro" id="IPR010111">
    <property type="entry name" value="Kynureninase"/>
</dbReference>
<dbReference type="AlphaFoldDB" id="A0AA85FSZ0"/>
<feature type="binding site" evidence="4">
    <location>
        <position position="353"/>
    </location>
    <ligand>
        <name>pyridoxal 5'-phosphate</name>
        <dbReference type="ChEBI" id="CHEBI:597326"/>
    </ligand>
</feature>
<dbReference type="GO" id="GO:0019441">
    <property type="term" value="P:L-tryptophan catabolic process to kynurenine"/>
    <property type="evidence" value="ECO:0007669"/>
    <property type="project" value="TreeGrafter"/>
</dbReference>
<dbReference type="GO" id="GO:0034354">
    <property type="term" value="P:'de novo' NAD+ biosynthetic process from L-tryptophan"/>
    <property type="evidence" value="ECO:0007669"/>
    <property type="project" value="UniProtKB-UniRule"/>
</dbReference>
<feature type="domain" description="Aminotransferase class V" evidence="6">
    <location>
        <begin position="234"/>
        <end position="319"/>
    </location>
</feature>
<feature type="modified residue" description="N6-(pyridoxal phosphate)lysine" evidence="4">
    <location>
        <position position="299"/>
    </location>
</feature>
<sequence length="510" mass="58977">MRQFLLIPLHYTRMSSSMEELRYLANKYQVDMDSIDFAIKLDEHDLLHSYQSEFYLPDYKEVMKTIQSNFTESNPSLTDLNDENNSKKIIYFCGNSMGLQPKRLHAYLDGILNQWRNLGVLAYHYGELPASHCDQQLSIDCAQWIVNSKPNEVTITCNLTVNMHTLIAKFYRPKGKRCCILIEDGIFPSDYYVLESQINWHGLNPNNCIIKLKPRINEYCLRNEDILQEIQKNQHRIALIWLPGIQYVTGQLFNMKLITEWGHQYCKCPVGWDLAHAVGNIPLYLHDWDVDMAVWCSYKYLNGSPGAIGGLFIHEKHHHQESSYGPKFNEFNNISSSDNTIINDISGPQLTGWWSHRTETRFNYTGNMELAKGADAYRLSNPPLLLAAALTVSISIIKSCGGMNNLREKSIKLTNYLEYLITQSSLALNSDRYCIVTPSSSEERGAQLTLYFNHVKVEKLYENLLRLGVICDYRLPNFLRITPIPLYNSFEDVYMFVKYLRQALYDTESV</sequence>
<evidence type="ECO:0000256" key="5">
    <source>
        <dbReference type="PIRNR" id="PIRNR038800"/>
    </source>
</evidence>
<protein>
    <recommendedName>
        <fullName evidence="4 5">Kynureninase</fullName>
        <ecNumber evidence="4 5">3.7.1.3</ecNumber>
    </recommendedName>
    <alternativeName>
        <fullName evidence="4">L-kynurenine hydrolase</fullName>
    </alternativeName>
</protein>
<dbReference type="GO" id="GO:0097053">
    <property type="term" value="P:L-kynurenine catabolic process"/>
    <property type="evidence" value="ECO:0007669"/>
    <property type="project" value="UniProtKB-UniRule"/>
</dbReference>
<accession>A0AA85FSZ0</accession>
<dbReference type="PANTHER" id="PTHR14084">
    <property type="entry name" value="KYNURENINASE"/>
    <property type="match status" value="1"/>
</dbReference>
<dbReference type="SUPFAM" id="SSF53383">
    <property type="entry name" value="PLP-dependent transferases"/>
    <property type="match status" value="1"/>
</dbReference>
<dbReference type="Gene3D" id="3.40.640.10">
    <property type="entry name" value="Type I PLP-dependent aspartate aminotransferase-like (Major domain)"/>
    <property type="match status" value="1"/>
</dbReference>
<comment type="function">
    <text evidence="4 5">Catalyzes the cleavage of L-kynurenine (L-Kyn) and L-3-hydroxykynurenine (L-3OHKyn) into anthranilic acid (AA) and 3-hydroxyanthranilic acid (3-OHAA), respectively.</text>
</comment>
<reference evidence="8" key="2">
    <citation type="submission" date="2023-11" db="UniProtKB">
        <authorList>
            <consortium name="WormBaseParasite"/>
        </authorList>
    </citation>
    <scope>IDENTIFICATION</scope>
</reference>
<proteinExistence type="inferred from homology"/>
<evidence type="ECO:0000256" key="1">
    <source>
        <dbReference type="ARBA" id="ARBA00022642"/>
    </source>
</evidence>
<keyword evidence="1 4" id="KW-0662">Pyridine nucleotide biosynthesis</keyword>
<evidence type="ECO:0000259" key="6">
    <source>
        <dbReference type="Pfam" id="PF00266"/>
    </source>
</evidence>
<dbReference type="Pfam" id="PF22580">
    <property type="entry name" value="KYNU_C"/>
    <property type="match status" value="1"/>
</dbReference>
<dbReference type="EC" id="3.7.1.3" evidence="4 5"/>
<dbReference type="GO" id="GO:0043420">
    <property type="term" value="P:anthranilate metabolic process"/>
    <property type="evidence" value="ECO:0007669"/>
    <property type="project" value="UniProtKB-UniRule"/>
</dbReference>
<feature type="binding site" evidence="4">
    <location>
        <position position="160"/>
    </location>
    <ligand>
        <name>pyridoxal 5'-phosphate</name>
        <dbReference type="ChEBI" id="CHEBI:597326"/>
    </ligand>
</feature>
<dbReference type="GO" id="GO:0019805">
    <property type="term" value="P:quinolinate biosynthetic process"/>
    <property type="evidence" value="ECO:0007669"/>
    <property type="project" value="UniProtKB-UniRule"/>
</dbReference>
<feature type="binding site" evidence="4">
    <location>
        <position position="159"/>
    </location>
    <ligand>
        <name>pyridoxal 5'-phosphate</name>
        <dbReference type="ChEBI" id="CHEBI:597326"/>
    </ligand>
</feature>
<dbReference type="Gene3D" id="3.90.1150.10">
    <property type="entry name" value="Aspartate Aminotransferase, domain 1"/>
    <property type="match status" value="1"/>
</dbReference>
<reference evidence="7" key="1">
    <citation type="submission" date="2022-06" db="EMBL/GenBank/DDBJ databases">
        <authorList>
            <person name="Berger JAMES D."/>
            <person name="Berger JAMES D."/>
        </authorList>
    </citation>
    <scope>NUCLEOTIDE SEQUENCE [LARGE SCALE GENOMIC DNA]</scope>
</reference>
<dbReference type="InterPro" id="IPR015421">
    <property type="entry name" value="PyrdxlP-dep_Trfase_major"/>
</dbReference>
<evidence type="ECO:0000313" key="7">
    <source>
        <dbReference type="Proteomes" id="UP000050792"/>
    </source>
</evidence>
<keyword evidence="7" id="KW-1185">Reference proteome</keyword>
<dbReference type="InterPro" id="IPR015424">
    <property type="entry name" value="PyrdxlP-dep_Trfase"/>
</dbReference>
<feature type="binding site" evidence="4">
    <location>
        <position position="381"/>
    </location>
    <ligand>
        <name>pyridoxal 5'-phosphate</name>
        <dbReference type="ChEBI" id="CHEBI:597326"/>
    </ligand>
</feature>
<comment type="subcellular location">
    <subcellularLocation>
        <location evidence="4 5">Cytoplasm</location>
    </subcellularLocation>
</comment>
<feature type="binding site" evidence="4">
    <location>
        <position position="276"/>
    </location>
    <ligand>
        <name>pyridoxal 5'-phosphate</name>
        <dbReference type="ChEBI" id="CHEBI:597326"/>
    </ligand>
</feature>
<evidence type="ECO:0000256" key="4">
    <source>
        <dbReference type="HAMAP-Rule" id="MF_03017"/>
    </source>
</evidence>
<comment type="catalytic activity">
    <reaction evidence="4 5">
        <text>L-kynurenine + H2O = anthranilate + L-alanine + H(+)</text>
        <dbReference type="Rhea" id="RHEA:16813"/>
        <dbReference type="ChEBI" id="CHEBI:15377"/>
        <dbReference type="ChEBI" id="CHEBI:15378"/>
        <dbReference type="ChEBI" id="CHEBI:16567"/>
        <dbReference type="ChEBI" id="CHEBI:57959"/>
        <dbReference type="ChEBI" id="CHEBI:57972"/>
        <dbReference type="EC" id="3.7.1.3"/>
    </reaction>
</comment>
<feature type="binding site" evidence="4">
    <location>
        <begin position="187"/>
        <end position="190"/>
    </location>
    <ligand>
        <name>pyridoxal 5'-phosphate</name>
        <dbReference type="ChEBI" id="CHEBI:597326"/>
    </ligand>
</feature>
<name>A0AA85FSZ0_9TREM</name>
<keyword evidence="2 4" id="KW-0378">Hydrolase</keyword>
<dbReference type="PIRSF" id="PIRSF038800">
    <property type="entry name" value="KYNU"/>
    <property type="match status" value="1"/>
</dbReference>
<keyword evidence="3 4" id="KW-0663">Pyridoxal phosphate</keyword>
<feature type="binding site" evidence="4">
    <location>
        <position position="298"/>
    </location>
    <ligand>
        <name>pyridoxal 5'-phosphate</name>
        <dbReference type="ChEBI" id="CHEBI:597326"/>
    </ligand>
</feature>
<dbReference type="InterPro" id="IPR015422">
    <property type="entry name" value="PyrdxlP-dep_Trfase_small"/>
</dbReference>
<dbReference type="InterPro" id="IPR000192">
    <property type="entry name" value="Aminotrans_V_dom"/>
</dbReference>
<dbReference type="PANTHER" id="PTHR14084:SF0">
    <property type="entry name" value="KYNURENINASE"/>
    <property type="match status" value="1"/>
</dbReference>
<dbReference type="GO" id="GO:0030429">
    <property type="term" value="F:kynureninase activity"/>
    <property type="evidence" value="ECO:0007669"/>
    <property type="project" value="UniProtKB-UniRule"/>
</dbReference>
<evidence type="ECO:0000313" key="8">
    <source>
        <dbReference type="WBParaSite" id="SRDH1_61020.1"/>
    </source>
</evidence>
<comment type="cofactor">
    <cofactor evidence="4 5">
        <name>pyridoxal 5'-phosphate</name>
        <dbReference type="ChEBI" id="CHEBI:597326"/>
    </cofactor>
</comment>
<dbReference type="GO" id="GO:0030170">
    <property type="term" value="F:pyridoxal phosphate binding"/>
    <property type="evidence" value="ECO:0007669"/>
    <property type="project" value="UniProtKB-UniRule"/>
</dbReference>
<dbReference type="Proteomes" id="UP000050792">
    <property type="component" value="Unassembled WGS sequence"/>
</dbReference>
<comment type="similarity">
    <text evidence="4 5">Belongs to the kynureninase family.</text>
</comment>
<feature type="binding site" evidence="4">
    <location>
        <position position="273"/>
    </location>
    <ligand>
        <name>pyridoxal 5'-phosphate</name>
        <dbReference type="ChEBI" id="CHEBI:597326"/>
    </ligand>
</feature>
<comment type="subunit">
    <text evidence="4 5">Homodimer.</text>
</comment>
<comment type="pathway">
    <text evidence="4 5">Amino-acid degradation; L-kynurenine degradation; L-alanine and anthranilate from L-kynurenine: step 1/1.</text>
</comment>
<dbReference type="WBParaSite" id="SRDH1_61020.1">
    <property type="protein sequence ID" value="SRDH1_61020.1"/>
    <property type="gene ID" value="SRDH1_61020"/>
</dbReference>
<dbReference type="HAMAP" id="MF_01970">
    <property type="entry name" value="Kynureninase"/>
    <property type="match status" value="1"/>
</dbReference>
<organism evidence="7 8">
    <name type="scientific">Schistosoma rodhaini</name>
    <dbReference type="NCBI Taxonomy" id="6188"/>
    <lineage>
        <taxon>Eukaryota</taxon>
        <taxon>Metazoa</taxon>
        <taxon>Spiralia</taxon>
        <taxon>Lophotrochozoa</taxon>
        <taxon>Platyhelminthes</taxon>
        <taxon>Trematoda</taxon>
        <taxon>Digenea</taxon>
        <taxon>Strigeidida</taxon>
        <taxon>Schistosomatoidea</taxon>
        <taxon>Schistosomatidae</taxon>
        <taxon>Schistosoma</taxon>
    </lineage>
</organism>
<comment type="caution">
    <text evidence="4">Lacks conserved residue(s) required for the propagation of feature annotation.</text>
</comment>
<comment type="catalytic activity">
    <reaction evidence="5">
        <text>3-hydroxy-L-kynurenine + H2O = 3-hydroxyanthranilate + L-alanine + H(+)</text>
        <dbReference type="Rhea" id="RHEA:25143"/>
        <dbReference type="ChEBI" id="CHEBI:15377"/>
        <dbReference type="ChEBI" id="CHEBI:15378"/>
        <dbReference type="ChEBI" id="CHEBI:36559"/>
        <dbReference type="ChEBI" id="CHEBI:57972"/>
        <dbReference type="ChEBI" id="CHEBI:58125"/>
        <dbReference type="EC" id="3.7.1.3"/>
    </reaction>
</comment>